<dbReference type="InterPro" id="IPR036569">
    <property type="entry name" value="RpiB_LacA_LacB_sf"/>
</dbReference>
<organism evidence="3 4">
    <name type="scientific">Natronospirillum operosum</name>
    <dbReference type="NCBI Taxonomy" id="2759953"/>
    <lineage>
        <taxon>Bacteria</taxon>
        <taxon>Pseudomonadati</taxon>
        <taxon>Pseudomonadota</taxon>
        <taxon>Gammaproteobacteria</taxon>
        <taxon>Oceanospirillales</taxon>
        <taxon>Natronospirillaceae</taxon>
        <taxon>Natronospirillum</taxon>
    </lineage>
</organism>
<dbReference type="InterPro" id="IPR051812">
    <property type="entry name" value="SPI_LacAB/RpiB"/>
</dbReference>
<dbReference type="Pfam" id="PF02502">
    <property type="entry name" value="LacAB_rpiB"/>
    <property type="match status" value="1"/>
</dbReference>
<protein>
    <submittedName>
        <fullName evidence="3">Ribose 5-phosphate isomerase B</fullName>
        <ecNumber evidence="3">5.3.1.6</ecNumber>
    </submittedName>
</protein>
<dbReference type="Proteomes" id="UP000297475">
    <property type="component" value="Unassembled WGS sequence"/>
</dbReference>
<dbReference type="OrthoDB" id="1778624at2"/>
<dbReference type="SUPFAM" id="SSF89623">
    <property type="entry name" value="Ribose/Galactose isomerase RpiB/AlsB"/>
    <property type="match status" value="1"/>
</dbReference>
<dbReference type="InterPro" id="IPR003500">
    <property type="entry name" value="RpiB_LacA_LacB"/>
</dbReference>
<dbReference type="NCBIfam" id="NF004051">
    <property type="entry name" value="PRK05571.1"/>
    <property type="match status" value="1"/>
</dbReference>
<dbReference type="PANTHER" id="PTHR43732:SF1">
    <property type="entry name" value="RIBOSE 5-PHOSPHATE ISOMERASE"/>
    <property type="match status" value="1"/>
</dbReference>
<sequence>MNTKPTIAIGCDDAAVEMKEQLKSHLTGSGFEVTDFGVQAGESALYPDVAHVLATSVKEKKQQFGVLCCGTGIGMAMTANKVPGIRAAQAHDNYSAERARKSNDAQIITLGARVIGIELAKSIVDSFLASDFDSQRSGDKVERIRHYESLEHGKA</sequence>
<keyword evidence="2 3" id="KW-0413">Isomerase</keyword>
<gene>
    <name evidence="3" type="primary">rpiB</name>
    <name evidence="3" type="ORF">E4656_13355</name>
</gene>
<accession>A0A4Z0WA65</accession>
<evidence type="ECO:0000313" key="3">
    <source>
        <dbReference type="EMBL" id="TGG92456.1"/>
    </source>
</evidence>
<name>A0A4Z0WA65_9GAMM</name>
<reference evidence="3 4" key="1">
    <citation type="submission" date="2019-04" db="EMBL/GenBank/DDBJ databases">
        <title>Natronospirillum operosus gen. nov., sp. nov., a haloalkaliphilic satellite isolated from decaying biomass of laboratory culture of cyanobacterium Geitlerinema sp. and proposal of Natronospirillaceae fam. nov. and Saccharospirillaceae fam. nov.</title>
        <authorList>
            <person name="Kevbrin V."/>
            <person name="Boltyanskaya Y."/>
            <person name="Koziaeva V."/>
            <person name="Grouzdev D.S."/>
            <person name="Park M."/>
            <person name="Cho J."/>
        </authorList>
    </citation>
    <scope>NUCLEOTIDE SEQUENCE [LARGE SCALE GENOMIC DNA]</scope>
    <source>
        <strain evidence="3 4">G-116</strain>
    </source>
</reference>
<dbReference type="AlphaFoldDB" id="A0A4Z0WA65"/>
<dbReference type="RefSeq" id="WP_135483789.1">
    <property type="nucleotide sequence ID" value="NZ_SRMF01000005.1"/>
</dbReference>
<dbReference type="GO" id="GO:0004751">
    <property type="term" value="F:ribose-5-phosphate isomerase activity"/>
    <property type="evidence" value="ECO:0007669"/>
    <property type="project" value="UniProtKB-EC"/>
</dbReference>
<evidence type="ECO:0000256" key="2">
    <source>
        <dbReference type="ARBA" id="ARBA00023235"/>
    </source>
</evidence>
<dbReference type="InterPro" id="IPR004785">
    <property type="entry name" value="RpiB"/>
</dbReference>
<proteinExistence type="inferred from homology"/>
<dbReference type="NCBIfam" id="TIGR01120">
    <property type="entry name" value="rpiB"/>
    <property type="match status" value="1"/>
</dbReference>
<evidence type="ECO:0000313" key="4">
    <source>
        <dbReference type="Proteomes" id="UP000297475"/>
    </source>
</evidence>
<comment type="similarity">
    <text evidence="1">Belongs to the LacAB/RpiB family.</text>
</comment>
<dbReference type="EMBL" id="SRMF01000005">
    <property type="protein sequence ID" value="TGG92456.1"/>
    <property type="molecule type" value="Genomic_DNA"/>
</dbReference>
<dbReference type="PIRSF" id="PIRSF005384">
    <property type="entry name" value="RpiB_LacA_B"/>
    <property type="match status" value="1"/>
</dbReference>
<keyword evidence="4" id="KW-1185">Reference proteome</keyword>
<dbReference type="PANTHER" id="PTHR43732">
    <property type="entry name" value="RIBOSE 5-PHOSPHATE ISOMERASE-RELATED"/>
    <property type="match status" value="1"/>
</dbReference>
<dbReference type="EC" id="5.3.1.6" evidence="3"/>
<dbReference type="GO" id="GO:0005975">
    <property type="term" value="P:carbohydrate metabolic process"/>
    <property type="evidence" value="ECO:0007669"/>
    <property type="project" value="InterPro"/>
</dbReference>
<evidence type="ECO:0000256" key="1">
    <source>
        <dbReference type="ARBA" id="ARBA00008754"/>
    </source>
</evidence>
<dbReference type="NCBIfam" id="TIGR00689">
    <property type="entry name" value="rpiB_lacA_lacB"/>
    <property type="match status" value="1"/>
</dbReference>
<comment type="caution">
    <text evidence="3">The sequence shown here is derived from an EMBL/GenBank/DDBJ whole genome shotgun (WGS) entry which is preliminary data.</text>
</comment>
<dbReference type="Gene3D" id="3.40.1400.10">
    <property type="entry name" value="Sugar-phosphate isomerase, RpiB/LacA/LacB"/>
    <property type="match status" value="1"/>
</dbReference>